<name>A0A915DV04_9BILA</name>
<dbReference type="WBParaSite" id="jg23786">
    <property type="protein sequence ID" value="jg23786"/>
    <property type="gene ID" value="jg23786"/>
</dbReference>
<reference evidence="2" key="1">
    <citation type="submission" date="2022-11" db="UniProtKB">
        <authorList>
            <consortium name="WormBaseParasite"/>
        </authorList>
    </citation>
    <scope>IDENTIFICATION</scope>
</reference>
<dbReference type="AlphaFoldDB" id="A0A915DV04"/>
<accession>A0A915DV04</accession>
<sequence>MKEAAKCPTQIANNELTNSIYHRLASLMASARDEPLKAGLTNYTQLNSTAYVQAVEALKNKGGYLQQSKLVAIPRLITLSPLLLLGPIRHFEQPSVCQLFKSCTAWCSDSRPLLNSS</sequence>
<evidence type="ECO:0000313" key="1">
    <source>
        <dbReference type="Proteomes" id="UP000887574"/>
    </source>
</evidence>
<organism evidence="1 2">
    <name type="scientific">Ditylenchus dipsaci</name>
    <dbReference type="NCBI Taxonomy" id="166011"/>
    <lineage>
        <taxon>Eukaryota</taxon>
        <taxon>Metazoa</taxon>
        <taxon>Ecdysozoa</taxon>
        <taxon>Nematoda</taxon>
        <taxon>Chromadorea</taxon>
        <taxon>Rhabditida</taxon>
        <taxon>Tylenchina</taxon>
        <taxon>Tylenchomorpha</taxon>
        <taxon>Sphaerularioidea</taxon>
        <taxon>Anguinidae</taxon>
        <taxon>Anguininae</taxon>
        <taxon>Ditylenchus</taxon>
    </lineage>
</organism>
<dbReference type="Proteomes" id="UP000887574">
    <property type="component" value="Unplaced"/>
</dbReference>
<keyword evidence="1" id="KW-1185">Reference proteome</keyword>
<evidence type="ECO:0000313" key="2">
    <source>
        <dbReference type="WBParaSite" id="jg23786"/>
    </source>
</evidence>
<proteinExistence type="predicted"/>
<protein>
    <submittedName>
        <fullName evidence="2">Uncharacterized protein</fullName>
    </submittedName>
</protein>